<dbReference type="PANTHER" id="PTHR32089">
    <property type="entry name" value="METHYL-ACCEPTING CHEMOTAXIS PROTEIN MCPB"/>
    <property type="match status" value="1"/>
</dbReference>
<dbReference type="InterPro" id="IPR003660">
    <property type="entry name" value="HAMP_dom"/>
</dbReference>
<dbReference type="SUPFAM" id="SSF58104">
    <property type="entry name" value="Methyl-accepting chemotaxis protein (MCP) signaling domain"/>
    <property type="match status" value="1"/>
</dbReference>
<comment type="subcellular location">
    <subcellularLocation>
        <location evidence="1">Membrane</location>
    </subcellularLocation>
</comment>
<evidence type="ECO:0000313" key="12">
    <source>
        <dbReference type="Proteomes" id="UP000235897"/>
    </source>
</evidence>
<dbReference type="PANTHER" id="PTHR32089:SF112">
    <property type="entry name" value="LYSOZYME-LIKE PROTEIN-RELATED"/>
    <property type="match status" value="1"/>
</dbReference>
<evidence type="ECO:0000256" key="4">
    <source>
        <dbReference type="ARBA" id="ARBA00023136"/>
    </source>
</evidence>
<evidence type="ECO:0000313" key="11">
    <source>
        <dbReference type="EMBL" id="PNG03273.1"/>
    </source>
</evidence>
<dbReference type="AlphaFoldDB" id="A0A2N8SLB0"/>
<proteinExistence type="inferred from homology"/>
<evidence type="ECO:0000259" key="9">
    <source>
        <dbReference type="PROSITE" id="PS50111"/>
    </source>
</evidence>
<dbReference type="SMART" id="SM00283">
    <property type="entry name" value="MA"/>
    <property type="match status" value="1"/>
</dbReference>
<dbReference type="InterPro" id="IPR004089">
    <property type="entry name" value="MCPsignal_dom"/>
</dbReference>
<feature type="transmembrane region" description="Helical" evidence="8">
    <location>
        <begin position="202"/>
        <end position="221"/>
    </location>
</feature>
<keyword evidence="2 8" id="KW-0812">Transmembrane</keyword>
<evidence type="ECO:0000256" key="1">
    <source>
        <dbReference type="ARBA" id="ARBA00004370"/>
    </source>
</evidence>
<organism evidence="11 12">
    <name type="scientific">Stutzerimonas stutzeri</name>
    <name type="common">Pseudomonas stutzeri</name>
    <dbReference type="NCBI Taxonomy" id="316"/>
    <lineage>
        <taxon>Bacteria</taxon>
        <taxon>Pseudomonadati</taxon>
        <taxon>Pseudomonadota</taxon>
        <taxon>Gammaproteobacteria</taxon>
        <taxon>Pseudomonadales</taxon>
        <taxon>Pseudomonadaceae</taxon>
        <taxon>Stutzerimonas</taxon>
    </lineage>
</organism>
<dbReference type="SMART" id="SM00304">
    <property type="entry name" value="HAMP"/>
    <property type="match status" value="1"/>
</dbReference>
<dbReference type="PROSITE" id="PS50885">
    <property type="entry name" value="HAMP"/>
    <property type="match status" value="1"/>
</dbReference>
<feature type="domain" description="Methyl-accepting transducer" evidence="9">
    <location>
        <begin position="280"/>
        <end position="516"/>
    </location>
</feature>
<feature type="domain" description="HAMP" evidence="10">
    <location>
        <begin position="223"/>
        <end position="275"/>
    </location>
</feature>
<keyword evidence="5 7" id="KW-0807">Transducer</keyword>
<evidence type="ECO:0000256" key="6">
    <source>
        <dbReference type="ARBA" id="ARBA00029447"/>
    </source>
</evidence>
<dbReference type="GO" id="GO:0016020">
    <property type="term" value="C:membrane"/>
    <property type="evidence" value="ECO:0007669"/>
    <property type="project" value="UniProtKB-SubCell"/>
</dbReference>
<evidence type="ECO:0000256" key="7">
    <source>
        <dbReference type="PROSITE-ProRule" id="PRU00284"/>
    </source>
</evidence>
<comment type="similarity">
    <text evidence="6">Belongs to the methyl-accepting chemotaxis (MCP) protein family.</text>
</comment>
<name>A0A2N8SLB0_STUST</name>
<dbReference type="Proteomes" id="UP000235897">
    <property type="component" value="Unassembled WGS sequence"/>
</dbReference>
<evidence type="ECO:0000256" key="3">
    <source>
        <dbReference type="ARBA" id="ARBA00022989"/>
    </source>
</evidence>
<comment type="caution">
    <text evidence="11">The sequence shown here is derived from an EMBL/GenBank/DDBJ whole genome shotgun (WGS) entry which is preliminary data.</text>
</comment>
<dbReference type="Pfam" id="PF00672">
    <property type="entry name" value="HAMP"/>
    <property type="match status" value="1"/>
</dbReference>
<reference evidence="11 12" key="1">
    <citation type="submission" date="2018-01" db="EMBL/GenBank/DDBJ databases">
        <title>Denitrification phenotypes of diverse strains of Pseudomonas stutzeri.</title>
        <authorList>
            <person name="Milligan D.A."/>
            <person name="Bergaust L."/>
            <person name="Bakken L.R."/>
            <person name="Frostegard A."/>
        </authorList>
    </citation>
    <scope>NUCLEOTIDE SEQUENCE [LARGE SCALE GENOMIC DNA]</scope>
    <source>
        <strain evidence="11 12">28a3</strain>
    </source>
</reference>
<dbReference type="EMBL" id="POUW01000010">
    <property type="protein sequence ID" value="PNG03273.1"/>
    <property type="molecule type" value="Genomic_DNA"/>
</dbReference>
<dbReference type="OrthoDB" id="2489132at2"/>
<keyword evidence="3 8" id="KW-1133">Transmembrane helix</keyword>
<dbReference type="Gene3D" id="1.10.287.950">
    <property type="entry name" value="Methyl-accepting chemotaxis protein"/>
    <property type="match status" value="1"/>
</dbReference>
<dbReference type="GO" id="GO:0007165">
    <property type="term" value="P:signal transduction"/>
    <property type="evidence" value="ECO:0007669"/>
    <property type="project" value="UniProtKB-KW"/>
</dbReference>
<dbReference type="GO" id="GO:0006935">
    <property type="term" value="P:chemotaxis"/>
    <property type="evidence" value="ECO:0007669"/>
    <property type="project" value="UniProtKB-ARBA"/>
</dbReference>
<keyword evidence="4 8" id="KW-0472">Membrane</keyword>
<dbReference type="Pfam" id="PF00015">
    <property type="entry name" value="MCPsignal"/>
    <property type="match status" value="1"/>
</dbReference>
<evidence type="ECO:0000256" key="8">
    <source>
        <dbReference type="SAM" id="Phobius"/>
    </source>
</evidence>
<protein>
    <submittedName>
        <fullName evidence="11">Methyl-accepting chemotaxis protein</fullName>
    </submittedName>
</protein>
<gene>
    <name evidence="11" type="ORF">CXL00_21060</name>
</gene>
<evidence type="ECO:0000259" key="10">
    <source>
        <dbReference type="PROSITE" id="PS50885"/>
    </source>
</evidence>
<evidence type="ECO:0000256" key="2">
    <source>
        <dbReference type="ARBA" id="ARBA00022692"/>
    </source>
</evidence>
<dbReference type="CDD" id="cd06225">
    <property type="entry name" value="HAMP"/>
    <property type="match status" value="1"/>
</dbReference>
<evidence type="ECO:0000256" key="5">
    <source>
        <dbReference type="ARBA" id="ARBA00023224"/>
    </source>
</evidence>
<dbReference type="PROSITE" id="PS50111">
    <property type="entry name" value="CHEMOTAXIS_TRANSDUC_2"/>
    <property type="match status" value="1"/>
</dbReference>
<accession>A0A2N8SLB0</accession>
<sequence>MRTIMPTLGSFTIGAKLLLLPLFFIVSLVFLSGVAYQGLEKQQAVIDEIDQLRFQQYKRVLETSAASQTAMINAYAMVVRVLESNGQASSEELEFYLEEMDLSSAEMLSLLDTAAKETRLVEDEQTAYQTVREQAEIYAHGLADMKQAALSYPPQAVSLLGIVRSDFNSLSGQFSRLLTLQEELTSAAFAGASDRVKTVVEVLAGVLLAAMAVSLLASVMLRGQIVRSIRVIERASIKLRDGDLTQRVRIIGRDEIAHTGQAFNELIESFQQAVRRVAGVAAAVGASAEELVVTSTQVAQSSASQSSAVTEVSATVEQMSAGIASISSHAQELRSSADASLKGAEAGHSTLTRLLREIESVRQAFAAIRVSVGDFVESTSAITASITQVKELSAQTNLLALNAAIEAARAGESGRGFSVVADEVRNLAQRSALAANSINDLTLRLDDQSGVVDQALQAGTVALDDSSKLLVELERTLQQAAALVGDSTRGVDEIARAVETQSEGGRDIASNVERIARMAGEGDAITHSVASAVAGLRELSQELNLAVGRFSFESEATECSK</sequence>